<reference evidence="2" key="1">
    <citation type="submission" date="2016-10" db="EMBL/GenBank/DDBJ databases">
        <authorList>
            <person name="Varghese N."/>
            <person name="Submissions S."/>
        </authorList>
    </citation>
    <scope>NUCLEOTIDE SEQUENCE [LARGE SCALE GENOMIC DNA]</scope>
    <source>
        <strain evidence="2">CGMCC 1.10658</strain>
    </source>
</reference>
<keyword evidence="2" id="KW-1185">Reference proteome</keyword>
<sequence length="268" mass="30563">MKKISIATLLLLGVFTALFFYERYSEQNEQRRQQTATLLSRCVNESLLSLFRLQANDWRRQSGFYPVEAQRLSENAAALPGRLLEGESFPEWQVAVDICEEFTDHSNAQHRIIFNTLGKFAALPVGDNRLLDDGRARRQLRRRAGSLEVGARAADRYLADLKRDFAQLVSSSGLSAATKLQVEHEVNAEVLDHYRKGHYSLSGVLAHLERVKAYYSLLVDNPRGWTLRTGSLYFHDRALRREVEQLNSAVLQGEGEFFANWAQVMESQ</sequence>
<dbReference type="AlphaFoldDB" id="A0A1G9BX01"/>
<evidence type="ECO:0000313" key="2">
    <source>
        <dbReference type="Proteomes" id="UP000199305"/>
    </source>
</evidence>
<protein>
    <submittedName>
        <fullName evidence="1">Uncharacterized protein</fullName>
    </submittedName>
</protein>
<gene>
    <name evidence="1" type="ORF">SAMN05216212_2395</name>
</gene>
<organism evidence="1 2">
    <name type="scientific">Microbulbifer yueqingensis</name>
    <dbReference type="NCBI Taxonomy" id="658219"/>
    <lineage>
        <taxon>Bacteria</taxon>
        <taxon>Pseudomonadati</taxon>
        <taxon>Pseudomonadota</taxon>
        <taxon>Gammaproteobacteria</taxon>
        <taxon>Cellvibrionales</taxon>
        <taxon>Microbulbiferaceae</taxon>
        <taxon>Microbulbifer</taxon>
    </lineage>
</organism>
<dbReference type="EMBL" id="FNFH01000004">
    <property type="protein sequence ID" value="SDK43903.1"/>
    <property type="molecule type" value="Genomic_DNA"/>
</dbReference>
<name>A0A1G9BX01_9GAMM</name>
<proteinExistence type="predicted"/>
<dbReference type="OrthoDB" id="5730557at2"/>
<evidence type="ECO:0000313" key="1">
    <source>
        <dbReference type="EMBL" id="SDK43903.1"/>
    </source>
</evidence>
<dbReference type="RefSeq" id="WP_091514131.1">
    <property type="nucleotide sequence ID" value="NZ_FNFH01000004.1"/>
</dbReference>
<accession>A0A1G9BX01</accession>
<dbReference type="Proteomes" id="UP000199305">
    <property type="component" value="Unassembled WGS sequence"/>
</dbReference>
<dbReference type="STRING" id="658219.SAMN05216212_2395"/>